<feature type="compositionally biased region" description="Acidic residues" evidence="2">
    <location>
        <begin position="712"/>
        <end position="722"/>
    </location>
</feature>
<feature type="compositionally biased region" description="Acidic residues" evidence="2">
    <location>
        <begin position="341"/>
        <end position="353"/>
    </location>
</feature>
<comment type="caution">
    <text evidence="3">The sequence shown here is derived from an EMBL/GenBank/DDBJ whole genome shotgun (WGS) entry which is preliminary data.</text>
</comment>
<dbReference type="EMBL" id="BTSX01000006">
    <property type="protein sequence ID" value="GMT05977.1"/>
    <property type="molecule type" value="Genomic_DNA"/>
</dbReference>
<evidence type="ECO:0000313" key="3">
    <source>
        <dbReference type="EMBL" id="GMT05977.1"/>
    </source>
</evidence>
<protein>
    <submittedName>
        <fullName evidence="3">Uncharacterized protein</fullName>
    </submittedName>
</protein>
<evidence type="ECO:0000256" key="1">
    <source>
        <dbReference type="SAM" id="Coils"/>
    </source>
</evidence>
<evidence type="ECO:0000313" key="4">
    <source>
        <dbReference type="Proteomes" id="UP001432027"/>
    </source>
</evidence>
<feature type="region of interest" description="Disordered" evidence="2">
    <location>
        <begin position="1"/>
        <end position="142"/>
    </location>
</feature>
<feature type="compositionally biased region" description="Acidic residues" evidence="2">
    <location>
        <begin position="2505"/>
        <end position="2517"/>
    </location>
</feature>
<dbReference type="PROSITE" id="PS50330">
    <property type="entry name" value="UIM"/>
    <property type="match status" value="1"/>
</dbReference>
<feature type="compositionally biased region" description="Basic and acidic residues" evidence="2">
    <location>
        <begin position="849"/>
        <end position="878"/>
    </location>
</feature>
<feature type="compositionally biased region" description="Acidic residues" evidence="2">
    <location>
        <begin position="2470"/>
        <end position="2489"/>
    </location>
</feature>
<gene>
    <name evidence="3" type="ORF">PENTCL1PPCAC_28151</name>
</gene>
<dbReference type="PANTHER" id="PTHR36812:SF9">
    <property type="entry name" value="MYB-LIKE PROTEIN X ISOFORM X1"/>
    <property type="match status" value="1"/>
</dbReference>
<evidence type="ECO:0000256" key="2">
    <source>
        <dbReference type="SAM" id="MobiDB-lite"/>
    </source>
</evidence>
<feature type="non-terminal residue" evidence="3">
    <location>
        <position position="1"/>
    </location>
</feature>
<feature type="compositionally biased region" description="Acidic residues" evidence="2">
    <location>
        <begin position="364"/>
        <end position="373"/>
    </location>
</feature>
<feature type="coiled-coil region" evidence="1">
    <location>
        <begin position="614"/>
        <end position="663"/>
    </location>
</feature>
<feature type="compositionally biased region" description="Basic residues" evidence="2">
    <location>
        <begin position="2599"/>
        <end position="2613"/>
    </location>
</feature>
<feature type="region of interest" description="Disordered" evidence="2">
    <location>
        <begin position="1745"/>
        <end position="1775"/>
    </location>
</feature>
<feature type="compositionally biased region" description="Basic and acidic residues" evidence="2">
    <location>
        <begin position="112"/>
        <end position="135"/>
    </location>
</feature>
<organism evidence="3 4">
    <name type="scientific">Pristionchus entomophagus</name>
    <dbReference type="NCBI Taxonomy" id="358040"/>
    <lineage>
        <taxon>Eukaryota</taxon>
        <taxon>Metazoa</taxon>
        <taxon>Ecdysozoa</taxon>
        <taxon>Nematoda</taxon>
        <taxon>Chromadorea</taxon>
        <taxon>Rhabditida</taxon>
        <taxon>Rhabditina</taxon>
        <taxon>Diplogasteromorpha</taxon>
        <taxon>Diplogasteroidea</taxon>
        <taxon>Neodiplogasteridae</taxon>
        <taxon>Pristionchus</taxon>
    </lineage>
</organism>
<keyword evidence="1" id="KW-0175">Coiled coil</keyword>
<dbReference type="PANTHER" id="PTHR36812">
    <property type="entry name" value="NEUROFILAMENT TRIPLET M PROTEIN-LIKE PROTEIN"/>
    <property type="match status" value="1"/>
</dbReference>
<feature type="compositionally biased region" description="Acidic residues" evidence="2">
    <location>
        <begin position="1760"/>
        <end position="1769"/>
    </location>
</feature>
<feature type="compositionally biased region" description="Basic and acidic residues" evidence="2">
    <location>
        <begin position="331"/>
        <end position="340"/>
    </location>
</feature>
<feature type="region of interest" description="Disordered" evidence="2">
    <location>
        <begin position="1938"/>
        <end position="1964"/>
    </location>
</feature>
<feature type="region of interest" description="Disordered" evidence="2">
    <location>
        <begin position="712"/>
        <end position="744"/>
    </location>
</feature>
<feature type="compositionally biased region" description="Acidic residues" evidence="2">
    <location>
        <begin position="2532"/>
        <end position="2548"/>
    </location>
</feature>
<feature type="region of interest" description="Disordered" evidence="2">
    <location>
        <begin position="290"/>
        <end position="376"/>
    </location>
</feature>
<feature type="compositionally biased region" description="Basic and acidic residues" evidence="2">
    <location>
        <begin position="2563"/>
        <end position="2583"/>
    </location>
</feature>
<dbReference type="Proteomes" id="UP001432027">
    <property type="component" value="Unassembled WGS sequence"/>
</dbReference>
<feature type="compositionally biased region" description="Acidic residues" evidence="2">
    <location>
        <begin position="49"/>
        <end position="103"/>
    </location>
</feature>
<keyword evidence="4" id="KW-1185">Reference proteome</keyword>
<feature type="region of interest" description="Disordered" evidence="2">
    <location>
        <begin position="2450"/>
        <end position="2648"/>
    </location>
</feature>
<feature type="region of interest" description="Disordered" evidence="2">
    <location>
        <begin position="806"/>
        <end position="878"/>
    </location>
</feature>
<sequence>KEEVEEEDRDGQAIESGDLFDEDGETRIHKRERTNAFDLEDIRRIYESEQGETDEEEVEDDLNGDDGEEGEVEDESSDNEDDSGDSEDYVSSSELEDEQDDIPEMVATKKTTASERDSKEERKESEEISEDKETGESEDVQYEDHVVTMTRGGKTTTQVVRRPSNAMAMNVPPPAKFVHLKESPEEERTVFTKINEEGRLVKYIKVKRKVTKKLNEDEQYQEYCETHSTRFVPIPEENNLILDDEKMMRDLKIIKRDNAKYAKIQQRIRNWEVTEEEKAEMVKQIEDELDEEEFGPSTSGRKIRMTEGPVDDPVFVAPDFTGQTPDEPITDEERRRIREGVEDEDSDEDDDVPDFIRLEGNSSSEDETEENEFDPSTLRPFRNIKTVDTTEDAKTFPWLCDVTDYDGIAMSVHEKKLAAMRKTVVDDMDKKRRAIKARVSRFKINRNRKQHYVSPFHSVYQEEIPDELANDLNVLKLIVKTTLNDDTISSSELVMLRKKFDLTRRAFADVIKRKSIDSPKAFKDLVRFAIQRGEKYAQREADMKALKKWQNKVESKKMRRSKRKAILKEVKVTRQKLNTHFGRKFRRADWSLKNELGERWRRSKLIPRCVTPTRMGNKQLMEEMRRVREELEEEENVCGSMLLKEREELKSKDEAKLKAKEAKRAEYGKTPTLHRKASGISWLGDEAVDAEVRTKGLLRDNLVMFETMTEEIEYSCSDEEPEDKGSDGSTTEPDSEEDRARRERSWTFETVKNSSDDESFVDYGHVHYIGAQVFPDATRFSPQSASDSEPAAADKLADKLDDAFPEASTSGLQAAVPEPMTTPPKSDTAPRPFLTLAQRKAYFTEETEEERKQKEEEEARKRAEEERLEREKKEEEERIAEEKRIEDEKRAEIERLERVEREKEDDKFESIMDQIEEDTWEKQLKIIIDRTMTSFRRTEAVEYLLASCDDMDCDEERMISEIEKWEKAAEKKRLAVGSMEYMSLKSLFEAESMAVLRKGVSVQKKKDTLSAFPDAVLVEDLVDSMCTFITSHIDDVTILSELRMNSKTNRTKIRIISPSPERDELLVKKSIAAVGEDESKMVEKTLQDMPYNSISVVGATSTGVILSASREDSRLLDDVNVELRMKDAADADAEVDDAVQAPNYPNLKHTRTSRRNHGADFVCVREDLFSRLDISCKAEIDSLETVLIEDAMARGSTPDIEGVLDYAVEDEPAPISSNMTHPSRNQRGIRAIKTSSGLISKSILREISDRLRSADEMHERQWIDMPEIENKKLQDEFFRKRDIINVVRVEMREKIGEVINGEKLNQYLLEHVWTDEGTSSNVRAMIDDIKKRKERERRGFIDIGDVSARVFDLSAVGQLERWMDDVFYLSPFSEDGKRITSKISRRPGASLHCRLVLKREGDEDEEVKRIHPEILMRWKEDNEGRREVVHKFSSIAAHQWESIQKLIRLAGQQREEAGVVSSDDDEERSVLIPVKSGDSKGVVVVEKEQYAVDQEGIVNNDKFVDLELRHSARLLKHRTVGFGTKKAINLWRHNFDRAVKTGRIMKTVVDETEPERSTTSRNLRDSIRYKSLLNSIKQTKGITKERVEILGDRLCEKGLRKARGVVNKQIMAIRRHHQRKLLAEMRAYNAEMVQVGKLRLERNLMRAEMLKKNDDESMELNKGLPPFDNSLDNTQVKNEVFDVDGTHLSAECVAIKPPLAIKAQLLDHSYHPNNIADVKPNVAHMQDYITASNHTSMKPQLLVDRAIPESNHVSEKKAEDEEDEGESDNNEGGMVGVVVEAPEGEDDDEDDQEEEIREIAHSSRTHPLKKHVKTLDELSRPLTERETNLLHLLKEKRARGESLMSWDDLRKPLKATPIHANPEVQLLDVEGGLKEKKLIESVQLDVDSEDDDDDVDLECVLFHSYPERVRKGIAKAMTRREERIRVAIERYEMYRRREERRKKRENEEGATNSETIVEDDEVEENIGPDMVDTIPRGFCTRWMRKTVNGERMLVRRIAYRRYKQRAHLRHPRVIMGRRSRGRIPFTRLHYVIDGPKSEELIRAEEDAERTKANLDNIAIDVDTSHIPITKEVLSRFVQNQVQSDEAKLEYKSKLIDEHDRANQAKGVRFLDDDDVDVAVEEEAEIEKMIEESVSHDRAIETFKGALESMRSNALEKNVINPMEQLNLELDEAVENERRILHDYLRVIQTMDSKRYQELARLWTYDIESDDDEDILEEKRWARVRQFVLQKPEGALMNWENRNAYVEEWEEKVGIPTKADVNKVMGPAGPDFRGIEKKRRQGYFINEDGFPVKPTKPHHFKPLESDPEYLDNSDIDDMCHPDLNERHEDNLLKRKTIADKCNRDFSIRQEDVRERGVKRRAALMRKHKKTEKNMPELGVGLQRSYEQNSVFDPLPLAESYWSHVRRTEPNMEKLLKRRLENTREMFAAVVQPMYRTILVLRETKDRLAHHLDIKEEDSDEEERRQRFGDSSDSESDSDESESEEDEDDEQPTYVLRKRPRLCNMQEVDEDGDDEEDDSDRPSSRSDSEREESASEAEEDEESEDPDVTVEEQPKQLKKPTLFNREMKREDMGSPDVDVAKVKEEAEQEEVEPSVTDVTPKKRPQARKNRGRPRKSIGSGRSDSESPLYEAPPTSLRRATGKRPLINDRSAVDFYDEDEQIRLAIEESLKDQPSTSSGIF</sequence>
<dbReference type="InterPro" id="IPR003903">
    <property type="entry name" value="UIM_dom"/>
</dbReference>
<feature type="compositionally biased region" description="Basic and acidic residues" evidence="2">
    <location>
        <begin position="2518"/>
        <end position="2531"/>
    </location>
</feature>
<name>A0AAV5UGB1_9BILA</name>
<proteinExistence type="predicted"/>
<reference evidence="3" key="1">
    <citation type="submission" date="2023-10" db="EMBL/GenBank/DDBJ databases">
        <title>Genome assembly of Pristionchus species.</title>
        <authorList>
            <person name="Yoshida K."/>
            <person name="Sommer R.J."/>
        </authorList>
    </citation>
    <scope>NUCLEOTIDE SEQUENCE</scope>
    <source>
        <strain evidence="3">RS0144</strain>
    </source>
</reference>
<accession>A0AAV5UGB1</accession>